<accession>A0A0X3PKY6</accession>
<sequence>MLLSVNIWSANPYPVCLFLSGDKDTQKLSENDNGNLRRKVYKANNAVVHTLFLTSLPKDVHKYVCSLGLLTGRGLSDFSSNHMALQLLQTDKTPAKRKARVMGSSSK</sequence>
<name>A0A0X3PKY6_SCHSO</name>
<dbReference type="AlphaFoldDB" id="A0A0X3PKY6"/>
<evidence type="ECO:0000313" key="1">
    <source>
        <dbReference type="EMBL" id="JAP51970.1"/>
    </source>
</evidence>
<dbReference type="EMBL" id="GEEE01011255">
    <property type="protein sequence ID" value="JAP51970.1"/>
    <property type="molecule type" value="Transcribed_RNA"/>
</dbReference>
<gene>
    <name evidence="1" type="ORF">TR117255</name>
</gene>
<protein>
    <submittedName>
        <fullName evidence="1">Uncharacterized protein</fullName>
    </submittedName>
</protein>
<reference evidence="1" key="1">
    <citation type="submission" date="2016-01" db="EMBL/GenBank/DDBJ databases">
        <title>Reference transcriptome for the parasite Schistocephalus solidus: insights into the molecular evolution of parasitism.</title>
        <authorList>
            <person name="Hebert F.O."/>
            <person name="Grambauer S."/>
            <person name="Barber I."/>
            <person name="Landry C.R."/>
            <person name="Aubin-Horth N."/>
        </authorList>
    </citation>
    <scope>NUCLEOTIDE SEQUENCE</scope>
</reference>
<proteinExistence type="predicted"/>
<organism evidence="1">
    <name type="scientific">Schistocephalus solidus</name>
    <name type="common">Tapeworm</name>
    <dbReference type="NCBI Taxonomy" id="70667"/>
    <lineage>
        <taxon>Eukaryota</taxon>
        <taxon>Metazoa</taxon>
        <taxon>Spiralia</taxon>
        <taxon>Lophotrochozoa</taxon>
        <taxon>Platyhelminthes</taxon>
        <taxon>Cestoda</taxon>
        <taxon>Eucestoda</taxon>
        <taxon>Diphyllobothriidea</taxon>
        <taxon>Diphyllobothriidae</taxon>
        <taxon>Schistocephalus</taxon>
    </lineage>
</organism>